<dbReference type="RefSeq" id="WP_070123279.1">
    <property type="nucleotide sequence ID" value="NZ_MDHN01000003.1"/>
</dbReference>
<dbReference type="SUPFAM" id="SSF103473">
    <property type="entry name" value="MFS general substrate transporter"/>
    <property type="match status" value="1"/>
</dbReference>
<dbReference type="InterPro" id="IPR036259">
    <property type="entry name" value="MFS_trans_sf"/>
</dbReference>
<dbReference type="EMBL" id="MDHN01000003">
    <property type="protein sequence ID" value="OFC72655.1"/>
    <property type="molecule type" value="Genomic_DNA"/>
</dbReference>
<organism evidence="2 3">
    <name type="scientific">Alteromonas confluentis</name>
    <dbReference type="NCBI Taxonomy" id="1656094"/>
    <lineage>
        <taxon>Bacteria</taxon>
        <taxon>Pseudomonadati</taxon>
        <taxon>Pseudomonadota</taxon>
        <taxon>Gammaproteobacteria</taxon>
        <taxon>Alteromonadales</taxon>
        <taxon>Alteromonadaceae</taxon>
        <taxon>Alteromonas/Salinimonas group</taxon>
        <taxon>Alteromonas</taxon>
    </lineage>
</organism>
<accession>A0A1E7ZGK7</accession>
<reference evidence="2 3" key="1">
    <citation type="submission" date="2016-08" db="EMBL/GenBank/DDBJ databases">
        <authorList>
            <person name="Seilhamer J.J."/>
        </authorList>
    </citation>
    <scope>NUCLEOTIDE SEQUENCE [LARGE SCALE GENOMIC DNA]</scope>
    <source>
        <strain evidence="2 3">KCTC 42603</strain>
    </source>
</reference>
<dbReference type="OrthoDB" id="1117124at2"/>
<evidence type="ECO:0000313" key="2">
    <source>
        <dbReference type="EMBL" id="OFC72655.1"/>
    </source>
</evidence>
<feature type="transmembrane region" description="Helical" evidence="1">
    <location>
        <begin position="139"/>
        <end position="161"/>
    </location>
</feature>
<dbReference type="PANTHER" id="PTHR23526">
    <property type="entry name" value="INTEGRAL MEMBRANE TRANSPORT PROTEIN-RELATED"/>
    <property type="match status" value="1"/>
</dbReference>
<dbReference type="AlphaFoldDB" id="A0A1E7ZGK7"/>
<feature type="transmembrane region" description="Helical" evidence="1">
    <location>
        <begin position="73"/>
        <end position="93"/>
    </location>
</feature>
<name>A0A1E7ZGK7_9ALTE</name>
<keyword evidence="1" id="KW-1133">Transmembrane helix</keyword>
<protein>
    <submittedName>
        <fullName evidence="2">MFS transporter permease</fullName>
    </submittedName>
</protein>
<proteinExistence type="predicted"/>
<feature type="transmembrane region" description="Helical" evidence="1">
    <location>
        <begin position="167"/>
        <end position="189"/>
    </location>
</feature>
<keyword evidence="1" id="KW-0812">Transmembrane</keyword>
<feature type="transmembrane region" description="Helical" evidence="1">
    <location>
        <begin position="216"/>
        <end position="237"/>
    </location>
</feature>
<feature type="transmembrane region" description="Helical" evidence="1">
    <location>
        <begin position="279"/>
        <end position="296"/>
    </location>
</feature>
<dbReference type="Gene3D" id="1.20.1250.20">
    <property type="entry name" value="MFS general substrate transporter like domains"/>
    <property type="match status" value="1"/>
</dbReference>
<feature type="transmembrane region" description="Helical" evidence="1">
    <location>
        <begin position="365"/>
        <end position="386"/>
    </location>
</feature>
<dbReference type="STRING" id="1656094.BFC18_02055"/>
<sequence>MANSNKKRLISSLASTKLADLLISAKTTLPALLLSLGAPDWMISWLVPLRESGALLPQAAVGLILRRFPARHVIWRVGMIIQASGVALILATALLLDGVMAGATVMAALCILSLGRSACSLTVKDIEADVAAKGERGHLLGIASTISGTLTLLLAVPLVFYKDQLGQLATTVIILLALVAFIVGLFILFPVKTRIDTDTSSTDKEDKTRFWQFDNVVYRFILVRGLFVHSALIAPYFMLESESDATTLLPLYLAAQAGATMLSSIIWGKIADKSARTTLQFAGTLALVAVCALLFIGASTVWVSALLFFILSVAHTGVRTGRKTYSLDVREGQQRTELVAFSNTAIGIILLVFGALYAYLSSVLAFSVVYIMAGFLFIGILLTGILPGEKAQNS</sequence>
<feature type="transmembrane region" description="Helical" evidence="1">
    <location>
        <begin position="249"/>
        <end position="267"/>
    </location>
</feature>
<evidence type="ECO:0000256" key="1">
    <source>
        <dbReference type="SAM" id="Phobius"/>
    </source>
</evidence>
<gene>
    <name evidence="2" type="ORF">BFC18_02055</name>
</gene>
<feature type="transmembrane region" description="Helical" evidence="1">
    <location>
        <begin position="338"/>
        <end position="359"/>
    </location>
</feature>
<dbReference type="InterPro" id="IPR052528">
    <property type="entry name" value="Sugar_transport-like"/>
</dbReference>
<feature type="transmembrane region" description="Helical" evidence="1">
    <location>
        <begin position="302"/>
        <end position="318"/>
    </location>
</feature>
<keyword evidence="1" id="KW-0472">Membrane</keyword>
<dbReference type="PANTHER" id="PTHR23526:SF2">
    <property type="entry name" value="MAJOR FACILITATOR SUPERFAMILY (MFS) PROFILE DOMAIN-CONTAINING PROTEIN"/>
    <property type="match status" value="1"/>
</dbReference>
<dbReference type="Proteomes" id="UP000175691">
    <property type="component" value="Unassembled WGS sequence"/>
</dbReference>
<comment type="caution">
    <text evidence="2">The sequence shown here is derived from an EMBL/GenBank/DDBJ whole genome shotgun (WGS) entry which is preliminary data.</text>
</comment>
<feature type="transmembrane region" description="Helical" evidence="1">
    <location>
        <begin position="99"/>
        <end position="119"/>
    </location>
</feature>
<keyword evidence="3" id="KW-1185">Reference proteome</keyword>
<evidence type="ECO:0000313" key="3">
    <source>
        <dbReference type="Proteomes" id="UP000175691"/>
    </source>
</evidence>